<dbReference type="GeneID" id="19880933"/>
<protein>
    <submittedName>
        <fullName evidence="1">Uncharacterized protein</fullName>
    </submittedName>
</protein>
<evidence type="ECO:0000313" key="1">
    <source>
        <dbReference type="EMBL" id="ELA42900.1"/>
    </source>
</evidence>
<dbReference type="AlphaFoldDB" id="L2GQV8"/>
<evidence type="ECO:0000313" key="2">
    <source>
        <dbReference type="Proteomes" id="UP000011082"/>
    </source>
</evidence>
<accession>L2GQV8</accession>
<organism evidence="1 2">
    <name type="scientific">Vittaforma corneae (strain ATCC 50505)</name>
    <name type="common">Microsporidian parasite</name>
    <name type="synonym">Nosema corneum</name>
    <dbReference type="NCBI Taxonomy" id="993615"/>
    <lineage>
        <taxon>Eukaryota</taxon>
        <taxon>Fungi</taxon>
        <taxon>Fungi incertae sedis</taxon>
        <taxon>Microsporidia</taxon>
        <taxon>Nosematidae</taxon>
        <taxon>Vittaforma</taxon>
    </lineage>
</organism>
<dbReference type="OrthoDB" id="10629410at2759"/>
<dbReference type="EMBL" id="JH370130">
    <property type="protein sequence ID" value="ELA42900.1"/>
    <property type="molecule type" value="Genomic_DNA"/>
</dbReference>
<proteinExistence type="predicted"/>
<gene>
    <name evidence="1" type="ORF">VICG_00215</name>
</gene>
<dbReference type="HOGENOM" id="CLU_2005670_0_0_1"/>
<dbReference type="VEuPathDB" id="MicrosporidiaDB:VICG_00215"/>
<dbReference type="RefSeq" id="XP_007603668.1">
    <property type="nucleotide sequence ID" value="XM_007603606.1"/>
</dbReference>
<reference evidence="2" key="1">
    <citation type="submission" date="2011-05" db="EMBL/GenBank/DDBJ databases">
        <title>The genome sequence of Vittaforma corneae strain ATCC 50505.</title>
        <authorList>
            <consortium name="The Broad Institute Genome Sequencing Platform"/>
            <person name="Cuomo C."/>
            <person name="Didier E."/>
            <person name="Bowers L."/>
            <person name="Young S.K."/>
            <person name="Zeng Q."/>
            <person name="Gargeya S."/>
            <person name="Fitzgerald M."/>
            <person name="Haas B."/>
            <person name="Abouelleil A."/>
            <person name="Alvarado L."/>
            <person name="Arachchi H.M."/>
            <person name="Berlin A."/>
            <person name="Chapman S.B."/>
            <person name="Gearin G."/>
            <person name="Goldberg J."/>
            <person name="Griggs A."/>
            <person name="Gujja S."/>
            <person name="Hansen M."/>
            <person name="Heiman D."/>
            <person name="Howarth C."/>
            <person name="Larimer J."/>
            <person name="Lui A."/>
            <person name="MacDonald P.J.P."/>
            <person name="McCowen C."/>
            <person name="Montmayeur A."/>
            <person name="Murphy C."/>
            <person name="Neiman D."/>
            <person name="Pearson M."/>
            <person name="Priest M."/>
            <person name="Roberts A."/>
            <person name="Saif S."/>
            <person name="Shea T."/>
            <person name="Sisk P."/>
            <person name="Stolte C."/>
            <person name="Sykes S."/>
            <person name="Wortman J."/>
            <person name="Nusbaum C."/>
            <person name="Birren B."/>
        </authorList>
    </citation>
    <scope>NUCLEOTIDE SEQUENCE [LARGE SCALE GENOMIC DNA]</scope>
    <source>
        <strain evidence="2">ATCC 50505</strain>
    </source>
</reference>
<dbReference type="Proteomes" id="UP000011082">
    <property type="component" value="Unassembled WGS sequence"/>
</dbReference>
<keyword evidence="2" id="KW-1185">Reference proteome</keyword>
<dbReference type="InParanoid" id="L2GQV8"/>
<sequence length="124" mass="13952">MTVISIYDYFLVESLKCLSKIPLENQLKECIGLRILVLDYCGVVSKYFYKFADCDVFAIQDSSEPAPDLLDLYDVVYVAANELQHVSVPKPCLKIVCTRSQIQRIEVAGHIKSGQKDCCGKLNI</sequence>
<name>L2GQV8_VITCO</name>